<accession>A0A328B232</accession>
<organism evidence="1 2">
    <name type="scientific">Phenylobacterium hankyongense</name>
    <dbReference type="NCBI Taxonomy" id="1813876"/>
    <lineage>
        <taxon>Bacteria</taxon>
        <taxon>Pseudomonadati</taxon>
        <taxon>Pseudomonadota</taxon>
        <taxon>Alphaproteobacteria</taxon>
        <taxon>Caulobacterales</taxon>
        <taxon>Caulobacteraceae</taxon>
        <taxon>Phenylobacterium</taxon>
    </lineage>
</organism>
<name>A0A328B232_9CAUL</name>
<reference evidence="2" key="1">
    <citation type="submission" date="2018-05" db="EMBL/GenBank/DDBJ databases">
        <authorList>
            <person name="Li X."/>
        </authorList>
    </citation>
    <scope>NUCLEOTIDE SEQUENCE [LARGE SCALE GENOMIC DNA]</scope>
    <source>
        <strain evidence="2">HKS-05</strain>
    </source>
</reference>
<evidence type="ECO:0000313" key="2">
    <source>
        <dbReference type="Proteomes" id="UP000249842"/>
    </source>
</evidence>
<dbReference type="EMBL" id="QFYP01000001">
    <property type="protein sequence ID" value="RAK60867.1"/>
    <property type="molecule type" value="Genomic_DNA"/>
</dbReference>
<gene>
    <name evidence="1" type="ORF">DJ021_14130</name>
</gene>
<keyword evidence="2" id="KW-1185">Reference proteome</keyword>
<proteinExistence type="predicted"/>
<dbReference type="Gene3D" id="3.40.50.300">
    <property type="entry name" value="P-loop containing nucleotide triphosphate hydrolases"/>
    <property type="match status" value="1"/>
</dbReference>
<evidence type="ECO:0008006" key="3">
    <source>
        <dbReference type="Google" id="ProtNLM"/>
    </source>
</evidence>
<dbReference type="InterPro" id="IPR027417">
    <property type="entry name" value="P-loop_NTPase"/>
</dbReference>
<dbReference type="AlphaFoldDB" id="A0A328B232"/>
<dbReference type="OrthoDB" id="479677at2"/>
<dbReference type="Proteomes" id="UP000249842">
    <property type="component" value="Unassembled WGS sequence"/>
</dbReference>
<protein>
    <recommendedName>
        <fullName evidence="3">Terminase</fullName>
    </recommendedName>
</protein>
<dbReference type="RefSeq" id="WP_111458159.1">
    <property type="nucleotide sequence ID" value="NZ_QFYP01000001.1"/>
</dbReference>
<sequence>MSRSRTPKLRLPLTWEPREYQLDLWNYLLDGGTRADVAAHRRWGKDEVALHWAALAASERPGGYWHLLPEASQGRKAIWDAVNPHTGKKRIEEAFPAELRVARHNSEMKLDLANGSTWQVAGSDNYDSLVGASPAGVVFSEWSLAKPEAWNFIRPILAENGGWALFLWTPRGRGHATRAFESRRRDADWFCLRSPATETDVFTPEQLAKERAELIAEMGSEEEGHARFASEYLVDFDAAAPGAYYASLLGEAEKAGRIGRVPYDPALKVDTAWDLGIDDYTAVWFFQQVGREVRAIDYFETRGEGLQQVVRQAIAARPYVYGTHHLPHDVMVRELGAAGRSRFETLGSLGVRPISVGSACDPEERINAARLMIPIAWFDGQACAVGLERLRAYRKRWSRATRTYAGPLHDEASHGADAFGEFAVNRLGAPAVKRPGRAGLGESLGWMR</sequence>
<evidence type="ECO:0000313" key="1">
    <source>
        <dbReference type="EMBL" id="RAK60867.1"/>
    </source>
</evidence>
<comment type="caution">
    <text evidence="1">The sequence shown here is derived from an EMBL/GenBank/DDBJ whole genome shotgun (WGS) entry which is preliminary data.</text>
</comment>